<dbReference type="EMBL" id="VTPC01008408">
    <property type="protein sequence ID" value="KAF2892856.1"/>
    <property type="molecule type" value="Genomic_DNA"/>
</dbReference>
<reference evidence="1" key="1">
    <citation type="submission" date="2019-08" db="EMBL/GenBank/DDBJ databases">
        <title>The genome of the North American firefly Photinus pyralis.</title>
        <authorList>
            <consortium name="Photinus pyralis genome working group"/>
            <person name="Fallon T.R."/>
            <person name="Sander Lower S.E."/>
            <person name="Weng J.-K."/>
        </authorList>
    </citation>
    <scope>NUCLEOTIDE SEQUENCE</scope>
    <source>
        <strain evidence="1">TRF0915ILg1</strain>
        <tissue evidence="1">Whole body</tissue>
    </source>
</reference>
<accession>A0A8K0CWX8</accession>
<evidence type="ECO:0000313" key="2">
    <source>
        <dbReference type="Proteomes" id="UP000801492"/>
    </source>
</evidence>
<name>A0A8K0CWX8_IGNLU</name>
<protein>
    <recommendedName>
        <fullName evidence="3">Reverse transcriptase domain-containing protein</fullName>
    </recommendedName>
</protein>
<keyword evidence="2" id="KW-1185">Reference proteome</keyword>
<gene>
    <name evidence="1" type="ORF">ILUMI_13316</name>
</gene>
<comment type="caution">
    <text evidence="1">The sequence shown here is derived from an EMBL/GenBank/DDBJ whole genome shotgun (WGS) entry which is preliminary data.</text>
</comment>
<evidence type="ECO:0008006" key="3">
    <source>
        <dbReference type="Google" id="ProtNLM"/>
    </source>
</evidence>
<organism evidence="1 2">
    <name type="scientific">Ignelater luminosus</name>
    <name type="common">Cucubano</name>
    <name type="synonym">Pyrophorus luminosus</name>
    <dbReference type="NCBI Taxonomy" id="2038154"/>
    <lineage>
        <taxon>Eukaryota</taxon>
        <taxon>Metazoa</taxon>
        <taxon>Ecdysozoa</taxon>
        <taxon>Arthropoda</taxon>
        <taxon>Hexapoda</taxon>
        <taxon>Insecta</taxon>
        <taxon>Pterygota</taxon>
        <taxon>Neoptera</taxon>
        <taxon>Endopterygota</taxon>
        <taxon>Coleoptera</taxon>
        <taxon>Polyphaga</taxon>
        <taxon>Elateriformia</taxon>
        <taxon>Elateroidea</taxon>
        <taxon>Elateridae</taxon>
        <taxon>Agrypninae</taxon>
        <taxon>Pyrophorini</taxon>
        <taxon>Ignelater</taxon>
    </lineage>
</organism>
<dbReference type="Proteomes" id="UP000801492">
    <property type="component" value="Unassembled WGS sequence"/>
</dbReference>
<proteinExistence type="predicted"/>
<evidence type="ECO:0000313" key="1">
    <source>
        <dbReference type="EMBL" id="KAF2892856.1"/>
    </source>
</evidence>
<dbReference type="PANTHER" id="PTHR47027">
    <property type="entry name" value="REVERSE TRANSCRIPTASE DOMAIN-CONTAINING PROTEIN"/>
    <property type="match status" value="1"/>
</dbReference>
<dbReference type="OrthoDB" id="418748at2759"/>
<sequence>MKDTREYRGLEIRSVIAGLLEKRLENIKKKRINKKEDNIKEIYSNVIMFKETLLEAAEKVCEKQKYGEAAEEDCIALEIMKRLNIKGKEVILKVMNLETRKISEDWKISVTIPLIKKDDNRECTNHKGIFLLSVPEKLCSRILKKKLMEQMENTLAEPECDYRPNRSTQNPISTLRHIIERNIEYGKKLCFCLINLKKAFDGVP</sequence>
<dbReference type="AlphaFoldDB" id="A0A8K0CWX8"/>
<dbReference type="PANTHER" id="PTHR47027:SF30">
    <property type="entry name" value="THAP-TYPE DOMAIN-CONTAINING PROTEIN"/>
    <property type="match status" value="1"/>
</dbReference>